<reference evidence="1 2" key="1">
    <citation type="journal article" date="2023" name="Elife">
        <title>Identification of key yeast species and microbe-microbe interactions impacting larval growth of Drosophila in the wild.</title>
        <authorList>
            <person name="Mure A."/>
            <person name="Sugiura Y."/>
            <person name="Maeda R."/>
            <person name="Honda K."/>
            <person name="Sakurai N."/>
            <person name="Takahashi Y."/>
            <person name="Watada M."/>
            <person name="Katoh T."/>
            <person name="Gotoh A."/>
            <person name="Gotoh Y."/>
            <person name="Taniguchi I."/>
            <person name="Nakamura K."/>
            <person name="Hayashi T."/>
            <person name="Katayama T."/>
            <person name="Uemura T."/>
            <person name="Hattori Y."/>
        </authorList>
    </citation>
    <scope>NUCLEOTIDE SEQUENCE [LARGE SCALE GENOMIC DNA]</scope>
    <source>
        <strain evidence="1 2">SC-9</strain>
    </source>
</reference>
<keyword evidence="2" id="KW-1185">Reference proteome</keyword>
<comment type="caution">
    <text evidence="1">The sequence shown here is derived from an EMBL/GenBank/DDBJ whole genome shotgun (WGS) entry which is preliminary data.</text>
</comment>
<gene>
    <name evidence="1" type="ORF">DASC09_008970</name>
</gene>
<dbReference type="RefSeq" id="XP_064850572.1">
    <property type="nucleotide sequence ID" value="XM_064994500.1"/>
</dbReference>
<protein>
    <submittedName>
        <fullName evidence="1">Uncharacterized protein</fullName>
    </submittedName>
</protein>
<sequence>MSKDLALKFQVEAIERIKKQYEHSLITDSDIVAQQELLQASKKQMFISDHKQLKSFITKSNWSKVYFVKETAIRYQLIKNSTLSLFGIENRELSAKSVASCSKDDSDFLPHNNLLTMIYCANFDGSDKCKSSFLGPIFNPRRLVESLDNKFNYYYTKTGWLSSAHFQKYLEEISNHTKLSIRHQDTNVLISQMYVKKVLEKLWTTIRCLEFLQSHEVAKGTNLVASNYSSENLTNIILHSLQCSIYESVTMLNDIWNEVSQDIVYEFTKSMKDSKNGAMRINQSGFYSNTVLEKLHQMLTIQITEIKERINTSPIMRSSMIGYLDDILVEKREFNYIGCSDVEGLKECQLSEDFIYGLAKKKIASRETPIKSRTNQQIS</sequence>
<dbReference type="EMBL" id="BTFZ01000002">
    <property type="protein sequence ID" value="GMM33572.1"/>
    <property type="molecule type" value="Genomic_DNA"/>
</dbReference>
<organism evidence="1 2">
    <name type="scientific">Saccharomycopsis crataegensis</name>
    <dbReference type="NCBI Taxonomy" id="43959"/>
    <lineage>
        <taxon>Eukaryota</taxon>
        <taxon>Fungi</taxon>
        <taxon>Dikarya</taxon>
        <taxon>Ascomycota</taxon>
        <taxon>Saccharomycotina</taxon>
        <taxon>Saccharomycetes</taxon>
        <taxon>Saccharomycopsidaceae</taxon>
        <taxon>Saccharomycopsis</taxon>
    </lineage>
</organism>
<accession>A0AAV5QG28</accession>
<evidence type="ECO:0000313" key="1">
    <source>
        <dbReference type="EMBL" id="GMM33572.1"/>
    </source>
</evidence>
<dbReference type="AlphaFoldDB" id="A0AAV5QG28"/>
<evidence type="ECO:0000313" key="2">
    <source>
        <dbReference type="Proteomes" id="UP001360560"/>
    </source>
</evidence>
<dbReference type="Proteomes" id="UP001360560">
    <property type="component" value="Unassembled WGS sequence"/>
</dbReference>
<proteinExistence type="predicted"/>
<dbReference type="GeneID" id="90071551"/>
<name>A0AAV5QG28_9ASCO</name>